<dbReference type="PANTHER" id="PTHR34289:SF8">
    <property type="entry name" value="DUF819 DOMAIN-CONTAINING PROTEIN"/>
    <property type="match status" value="1"/>
</dbReference>
<dbReference type="Proteomes" id="UP000501812">
    <property type="component" value="Chromosome"/>
</dbReference>
<organism evidence="2 3">
    <name type="scientific">Luteolibacter luteus</name>
    <dbReference type="NCBI Taxonomy" id="2728835"/>
    <lineage>
        <taxon>Bacteria</taxon>
        <taxon>Pseudomonadati</taxon>
        <taxon>Verrucomicrobiota</taxon>
        <taxon>Verrucomicrobiia</taxon>
        <taxon>Verrucomicrobiales</taxon>
        <taxon>Verrucomicrobiaceae</taxon>
        <taxon>Luteolibacter</taxon>
    </lineage>
</organism>
<keyword evidence="1" id="KW-0812">Transmembrane</keyword>
<dbReference type="AlphaFoldDB" id="A0A858RGX1"/>
<keyword evidence="1" id="KW-0472">Membrane</keyword>
<sequence length="399" mass="42739">MAALIPEDQTWALWALIVSGTAFSIWIEGRYRWAEKLSAPVIALLLAMLLSNTGIMPAKEIPAYDFIGAWLVPLALPLLLMQANLLKIAREAGRLMFAVLLASAGTIIGAFTAVAMFRDCGIPQIEQAAAIMTGSYIGGMVNFLAIQDSTGATGELTTGLVVADNLVMAGFFVLLLWMAGSKFFLKRYPHPHSSNDGSPVEEETESPALLTVNGLGAALAFAFAVVAIAMGCGKLIAGFFPEDLKAGSFPHLIRMIATNKFVLITGFSLLAATLAPRALERLRGYDRIGIFLLFLFLFSIGLPADLRTVIFHTPVLFLFCLVMAVGNVLFTMVLGKLFKLDLEELLLAINATLGGPPTAAAMAVSRDWKSLVLPGLLAGLWGYIIGTPLGLMVFSILSR</sequence>
<protein>
    <submittedName>
        <fullName evidence="2">DUF819 family protein</fullName>
    </submittedName>
</protein>
<evidence type="ECO:0000313" key="3">
    <source>
        <dbReference type="Proteomes" id="UP000501812"/>
    </source>
</evidence>
<feature type="transmembrane region" description="Helical" evidence="1">
    <location>
        <begin position="376"/>
        <end position="397"/>
    </location>
</feature>
<dbReference type="KEGG" id="luo:HHL09_08205"/>
<proteinExistence type="predicted"/>
<gene>
    <name evidence="2" type="ORF">HHL09_08205</name>
</gene>
<feature type="transmembrane region" description="Helical" evidence="1">
    <location>
        <begin position="95"/>
        <end position="117"/>
    </location>
</feature>
<dbReference type="InterPro" id="IPR008537">
    <property type="entry name" value="DUF819"/>
</dbReference>
<keyword evidence="3" id="KW-1185">Reference proteome</keyword>
<dbReference type="RefSeq" id="WP_169454081.1">
    <property type="nucleotide sequence ID" value="NZ_CP051774.1"/>
</dbReference>
<reference evidence="2 3" key="1">
    <citation type="submission" date="2020-04" db="EMBL/GenBank/DDBJ databases">
        <title>Luteolibacter sp. G-1-1-1 isolated from soil.</title>
        <authorList>
            <person name="Dahal R.H."/>
        </authorList>
    </citation>
    <scope>NUCLEOTIDE SEQUENCE [LARGE SCALE GENOMIC DNA]</scope>
    <source>
        <strain evidence="2 3">G-1-1-1</strain>
    </source>
</reference>
<feature type="transmembrane region" description="Helical" evidence="1">
    <location>
        <begin position="166"/>
        <end position="185"/>
    </location>
</feature>
<feature type="transmembrane region" description="Helical" evidence="1">
    <location>
        <begin position="310"/>
        <end position="333"/>
    </location>
</feature>
<feature type="transmembrane region" description="Helical" evidence="1">
    <location>
        <begin position="129"/>
        <end position="146"/>
    </location>
</feature>
<feature type="transmembrane region" description="Helical" evidence="1">
    <location>
        <begin position="12"/>
        <end position="31"/>
    </location>
</feature>
<name>A0A858RGX1_9BACT</name>
<feature type="transmembrane region" description="Helical" evidence="1">
    <location>
        <begin position="287"/>
        <end position="304"/>
    </location>
</feature>
<accession>A0A858RGX1</accession>
<feature type="transmembrane region" description="Helical" evidence="1">
    <location>
        <begin position="63"/>
        <end position="83"/>
    </location>
</feature>
<evidence type="ECO:0000313" key="2">
    <source>
        <dbReference type="EMBL" id="QJE95768.1"/>
    </source>
</evidence>
<keyword evidence="1" id="KW-1133">Transmembrane helix</keyword>
<feature type="transmembrane region" description="Helical" evidence="1">
    <location>
        <begin position="215"/>
        <end position="240"/>
    </location>
</feature>
<feature type="transmembrane region" description="Helical" evidence="1">
    <location>
        <begin position="37"/>
        <end position="56"/>
    </location>
</feature>
<evidence type="ECO:0000256" key="1">
    <source>
        <dbReference type="SAM" id="Phobius"/>
    </source>
</evidence>
<dbReference type="EMBL" id="CP051774">
    <property type="protein sequence ID" value="QJE95768.1"/>
    <property type="molecule type" value="Genomic_DNA"/>
</dbReference>
<feature type="transmembrane region" description="Helical" evidence="1">
    <location>
        <begin position="252"/>
        <end position="275"/>
    </location>
</feature>
<dbReference type="PANTHER" id="PTHR34289">
    <property type="entry name" value="PROTEIN, PUTATIVE (DUF819)-RELATED"/>
    <property type="match status" value="1"/>
</dbReference>
<dbReference type="Pfam" id="PF05684">
    <property type="entry name" value="DUF819"/>
    <property type="match status" value="1"/>
</dbReference>